<dbReference type="EMBL" id="BART01006076">
    <property type="protein sequence ID" value="GAG57380.1"/>
    <property type="molecule type" value="Genomic_DNA"/>
</dbReference>
<organism evidence="3">
    <name type="scientific">marine sediment metagenome</name>
    <dbReference type="NCBI Taxonomy" id="412755"/>
    <lineage>
        <taxon>unclassified sequences</taxon>
        <taxon>metagenomes</taxon>
        <taxon>ecological metagenomes</taxon>
    </lineage>
</organism>
<dbReference type="PANTHER" id="PTHR43065:SF48">
    <property type="entry name" value="HISTIDINE KINASE"/>
    <property type="match status" value="1"/>
</dbReference>
<feature type="domain" description="Signal transduction histidine kinase dimerisation/phosphoacceptor" evidence="2">
    <location>
        <begin position="187"/>
        <end position="288"/>
    </location>
</feature>
<keyword evidence="1" id="KW-0175">Coiled coil</keyword>
<feature type="coiled-coil region" evidence="1">
    <location>
        <begin position="123"/>
        <end position="178"/>
    </location>
</feature>
<proteinExistence type="predicted"/>
<dbReference type="SMART" id="SM00388">
    <property type="entry name" value="HisKA"/>
    <property type="match status" value="1"/>
</dbReference>
<dbReference type="Gene3D" id="1.10.287.130">
    <property type="match status" value="1"/>
</dbReference>
<comment type="caution">
    <text evidence="3">The sequence shown here is derived from an EMBL/GenBank/DDBJ whole genome shotgun (WGS) entry which is preliminary data.</text>
</comment>
<reference evidence="3" key="1">
    <citation type="journal article" date="2014" name="Front. Microbiol.">
        <title>High frequency of phylogenetically diverse reductive dehalogenase-homologous genes in deep subseafloor sedimentary metagenomes.</title>
        <authorList>
            <person name="Kawai M."/>
            <person name="Futagami T."/>
            <person name="Toyoda A."/>
            <person name="Takaki Y."/>
            <person name="Nishi S."/>
            <person name="Hori S."/>
            <person name="Arai W."/>
            <person name="Tsubouchi T."/>
            <person name="Morono Y."/>
            <person name="Uchiyama I."/>
            <person name="Ito T."/>
            <person name="Fujiyama A."/>
            <person name="Inagaki F."/>
            <person name="Takami H."/>
        </authorList>
    </citation>
    <scope>NUCLEOTIDE SEQUENCE</scope>
    <source>
        <strain evidence="3">Expedition CK06-06</strain>
    </source>
</reference>
<dbReference type="GO" id="GO:0000155">
    <property type="term" value="F:phosphorelay sensor kinase activity"/>
    <property type="evidence" value="ECO:0007669"/>
    <property type="project" value="InterPro"/>
</dbReference>
<dbReference type="SUPFAM" id="SSF47384">
    <property type="entry name" value="Homodimeric domain of signal transducing histidine kinase"/>
    <property type="match status" value="1"/>
</dbReference>
<sequence length="383" mass="43629">DKTNSLKIEAFFGFENDVNKECTLDVDWIASRGFNKGGKILIEKVQPDSVPMGTLGLSQIILSPYYDEDGNLHGMLTGGVSASKKDYYDEIKEELIPSFMVFTQQMSSLLRNFEAKQYLDLKVQKRTVEVLKQKQEIEEINEELRQQQEELQTTNDTLENQKKELQKTLESLKLTQSQLVQSEKMASIGQLVAGIAHEINNPVTFISAGVDALNTNLEEIRQVLDIYHKITPSNAREKLKEIEKLKEKIEYNETIREINKLIDSVKTGTERTTEIVKGLRTFSRLDEDVLKMAGIREGLDSTLILLRNKYKQRIEIKKHHGDIPEIECYPGQLNQVFKATVSGAVCNGAISSDALCLLLLQETRSKTMFMLRSVFFRFSLILV</sequence>
<evidence type="ECO:0000256" key="1">
    <source>
        <dbReference type="SAM" id="Coils"/>
    </source>
</evidence>
<name>X0YMP1_9ZZZZ</name>
<dbReference type="PANTHER" id="PTHR43065">
    <property type="entry name" value="SENSOR HISTIDINE KINASE"/>
    <property type="match status" value="1"/>
</dbReference>
<dbReference type="AlphaFoldDB" id="X0YMP1"/>
<protein>
    <recommendedName>
        <fullName evidence="2">Signal transduction histidine kinase dimerisation/phosphoacceptor domain-containing protein</fullName>
    </recommendedName>
</protein>
<evidence type="ECO:0000259" key="2">
    <source>
        <dbReference type="SMART" id="SM00388"/>
    </source>
</evidence>
<dbReference type="InterPro" id="IPR036097">
    <property type="entry name" value="HisK_dim/P_sf"/>
</dbReference>
<accession>X0YMP1</accession>
<evidence type="ECO:0000313" key="3">
    <source>
        <dbReference type="EMBL" id="GAG57380.1"/>
    </source>
</evidence>
<dbReference type="InterPro" id="IPR003661">
    <property type="entry name" value="HisK_dim/P_dom"/>
</dbReference>
<dbReference type="CDD" id="cd00082">
    <property type="entry name" value="HisKA"/>
    <property type="match status" value="1"/>
</dbReference>
<feature type="non-terminal residue" evidence="3">
    <location>
        <position position="1"/>
    </location>
</feature>
<gene>
    <name evidence="3" type="ORF">S01H4_13814</name>
</gene>